<feature type="domain" description="TraG P-loop" evidence="1">
    <location>
        <begin position="679"/>
        <end position="956"/>
    </location>
</feature>
<organism evidence="2">
    <name type="scientific">Prevotella sp. GTC17254</name>
    <dbReference type="NCBI Taxonomy" id="3236794"/>
    <lineage>
        <taxon>Bacteria</taxon>
        <taxon>Pseudomonadati</taxon>
        <taxon>Bacteroidota</taxon>
        <taxon>Bacteroidia</taxon>
        <taxon>Bacteroidales</taxon>
        <taxon>Prevotellaceae</taxon>
        <taxon>Prevotella</taxon>
    </lineage>
</organism>
<dbReference type="InterPro" id="IPR053155">
    <property type="entry name" value="F-pilin_assembly_TraC"/>
</dbReference>
<gene>
    <name evidence="2" type="ORF">GTC17254_16780</name>
</gene>
<dbReference type="Pfam" id="PF19044">
    <property type="entry name" value="P-loop_TraG"/>
    <property type="match status" value="2"/>
</dbReference>
<dbReference type="InterPro" id="IPR043964">
    <property type="entry name" value="P-loop_TraG"/>
</dbReference>
<reference evidence="2" key="1">
    <citation type="submission" date="2024-07" db="EMBL/GenBank/DDBJ databases">
        <title>Complete genome sequence of Prevotella sp. YM-2024 GTC17254.</title>
        <authorList>
            <person name="Hayashi M."/>
            <person name="Muto Y."/>
            <person name="Tanaka K."/>
            <person name="Niwa H."/>
        </authorList>
    </citation>
    <scope>NUCLEOTIDE SEQUENCE</scope>
    <source>
        <strain evidence="2">GTC17254</strain>
    </source>
</reference>
<dbReference type="Gene3D" id="1.10.8.730">
    <property type="match status" value="2"/>
</dbReference>
<dbReference type="PANTHER" id="PTHR38467:SF1">
    <property type="entry name" value="CONJUGATIVE TRANSFER: ASSEMBLY"/>
    <property type="match status" value="1"/>
</dbReference>
<dbReference type="EMBL" id="AP035786">
    <property type="protein sequence ID" value="BFO74081.1"/>
    <property type="molecule type" value="Genomic_DNA"/>
</dbReference>
<evidence type="ECO:0000259" key="1">
    <source>
        <dbReference type="Pfam" id="PF19044"/>
    </source>
</evidence>
<protein>
    <recommendedName>
        <fullName evidence="1">TraG P-loop domain-containing protein</fullName>
    </recommendedName>
</protein>
<evidence type="ECO:0000313" key="2">
    <source>
        <dbReference type="EMBL" id="BFO74081.1"/>
    </source>
</evidence>
<accession>A0AB33J2D8</accession>
<feature type="domain" description="TraG P-loop" evidence="1">
    <location>
        <begin position="423"/>
        <end position="562"/>
    </location>
</feature>
<dbReference type="PANTHER" id="PTHR38467">
    <property type="match status" value="1"/>
</dbReference>
<dbReference type="SUPFAM" id="SSF52540">
    <property type="entry name" value="P-loop containing nucleoside triphosphate hydrolases"/>
    <property type="match status" value="1"/>
</dbReference>
<sequence length="982" mass="114254">MITLIVILVFVSILLGMLISIKAFGTGSKRAKVFENIYFSFEDVNEIGVVYTKKGDYSTILRMDNPVRKYSADTDGYYEFTSMLASILQVLGEGYAIHKQDVFVRKNFNISSIAEKNTDERKRFLSDAYFKFFNGRPYVESQTYLTITQRGRTGGLKTYDADKWRDFQVKIQKVHDRLKSENISCRFLRSDECQEYTERFFSVDFKNEVVSMSDFKVESEKIGMGDDQLKVYSLLDVDDPGLPSTLRPYADISVNNSVMPQDLLSDLSTLPDVETIIYNQIIFLPNQKREIMKLEKKKNRHASIPNPNNQIAVEDINSVLNEVARNGKQFVYAHYNLVVKTSASRNLQKITNSLENLLARYSMHLSKRAYNQLELFVASFPGNCYELNPDYDRFLTLSDPALCLMYKEYQQKGDDTNLKCYYTDRQGVPMAVDVSGKEGKVRYTDNSNFFVLGPSGSGKSFFMNTVMRQYYEQGTDIVIVDTGDSYEGLCSYFEGIYITYSKEHPISMNPFKIERAEYEQNFQAKKDFLRNIIFLIFKGNGEPTKLEETIINQTLIEYFEEYFTPFEGFTKEQRDTMRRVMELEDKRTGKYEQYEQEMEERYGVPDDMDSMVSTDGLAKDNEEIPEAIRKENARNLRLRDKLQAVIDDSAATEGEKSNARNQLLRRLTPEMVESKYLEHINRKIDKIEQQRKKMRVTELSFNSYYEFAIERIPQIMRQDNVIFAINDFAAILKPFYKGGELEYTLNNDMDNSLFNEKFIVFEIDKIKENPVLFPIVVLIIMDVFTQKMLLKEGRKCLVIEEAWKAIATPVMATYIQYLYKTARKHWAMVGVVTQEIQDVTESKIVKEAIINNSGVFMLLDQSKFKDKFDNIKKTLALTDIDCKKIFTINRLENKEGRSPFKEVFIKRGQEGDVYGIEEPPECYMSYTTEKIEKLALKLYKKLLRCDHQHAIEAFVRDWKDSGIKSSLEFARKVLKERKVLNN</sequence>
<dbReference type="InterPro" id="IPR027417">
    <property type="entry name" value="P-loop_NTPase"/>
</dbReference>
<dbReference type="AlphaFoldDB" id="A0AB33J2D8"/>
<name>A0AB33J2D8_9BACT</name>
<dbReference type="Gene3D" id="3.40.50.300">
    <property type="entry name" value="P-loop containing nucleotide triphosphate hydrolases"/>
    <property type="match status" value="2"/>
</dbReference>
<proteinExistence type="predicted"/>